<dbReference type="OrthoDB" id="509947at2"/>
<dbReference type="PROSITE" id="PS51186">
    <property type="entry name" value="GNAT"/>
    <property type="match status" value="1"/>
</dbReference>
<dbReference type="EMBL" id="MRCB01000048">
    <property type="protein sequence ID" value="OKH18667.1"/>
    <property type="molecule type" value="Genomic_DNA"/>
</dbReference>
<dbReference type="GO" id="GO:0016747">
    <property type="term" value="F:acyltransferase activity, transferring groups other than amino-acyl groups"/>
    <property type="evidence" value="ECO:0007669"/>
    <property type="project" value="InterPro"/>
</dbReference>
<dbReference type="AlphaFoldDB" id="A0A1U7H7P7"/>
<dbReference type="RefSeq" id="WP_073601617.1">
    <property type="nucleotide sequence ID" value="NZ_MRCB01000048.1"/>
</dbReference>
<dbReference type="PANTHER" id="PTHR43792:SF1">
    <property type="entry name" value="N-ACETYLTRANSFERASE DOMAIN-CONTAINING PROTEIN"/>
    <property type="match status" value="1"/>
</dbReference>
<protein>
    <submittedName>
        <fullName evidence="2">GNAT family N-acetyltransferase</fullName>
    </submittedName>
</protein>
<keyword evidence="3" id="KW-1185">Reference proteome</keyword>
<dbReference type="InterPro" id="IPR000182">
    <property type="entry name" value="GNAT_dom"/>
</dbReference>
<dbReference type="Proteomes" id="UP000186868">
    <property type="component" value="Unassembled WGS sequence"/>
</dbReference>
<dbReference type="Gene3D" id="3.40.630.30">
    <property type="match status" value="1"/>
</dbReference>
<comment type="caution">
    <text evidence="2">The sequence shown here is derived from an EMBL/GenBank/DDBJ whole genome shotgun (WGS) entry which is preliminary data.</text>
</comment>
<reference evidence="2 3" key="1">
    <citation type="submission" date="2016-11" db="EMBL/GenBank/DDBJ databases">
        <title>Draft Genome Sequences of Nine Cyanobacterial Strains from Diverse Habitats.</title>
        <authorList>
            <person name="Zhu T."/>
            <person name="Hou S."/>
            <person name="Lu X."/>
            <person name="Hess W.R."/>
        </authorList>
    </citation>
    <scope>NUCLEOTIDE SEQUENCE [LARGE SCALE GENOMIC DNA]</scope>
    <source>
        <strain evidence="2 3">NIES-593</strain>
    </source>
</reference>
<evidence type="ECO:0000313" key="3">
    <source>
        <dbReference type="Proteomes" id="UP000186868"/>
    </source>
</evidence>
<name>A0A1U7H7P7_9CYAN</name>
<evidence type="ECO:0000259" key="1">
    <source>
        <dbReference type="PROSITE" id="PS51186"/>
    </source>
</evidence>
<organism evidence="2 3">
    <name type="scientific">Hydrococcus rivularis NIES-593</name>
    <dbReference type="NCBI Taxonomy" id="1921803"/>
    <lineage>
        <taxon>Bacteria</taxon>
        <taxon>Bacillati</taxon>
        <taxon>Cyanobacteriota</taxon>
        <taxon>Cyanophyceae</taxon>
        <taxon>Pleurocapsales</taxon>
        <taxon>Hydrococcaceae</taxon>
        <taxon>Hydrococcus</taxon>
    </lineage>
</organism>
<evidence type="ECO:0000313" key="2">
    <source>
        <dbReference type="EMBL" id="OKH18667.1"/>
    </source>
</evidence>
<accession>A0A1U7H7P7</accession>
<feature type="domain" description="N-acetyltransferase" evidence="1">
    <location>
        <begin position="10"/>
        <end position="168"/>
    </location>
</feature>
<keyword evidence="2" id="KW-0808">Transferase</keyword>
<dbReference type="SUPFAM" id="SSF55729">
    <property type="entry name" value="Acyl-CoA N-acyltransferases (Nat)"/>
    <property type="match status" value="1"/>
</dbReference>
<dbReference type="PANTHER" id="PTHR43792">
    <property type="entry name" value="GNAT FAMILY, PUTATIVE (AFU_ORTHOLOGUE AFUA_3G00765)-RELATED-RELATED"/>
    <property type="match status" value="1"/>
</dbReference>
<sequence length="168" mass="19493">MTYLLYSDRLHLRPCQIDDLDFLHELWNDPDVRRFLFDDRIISREEAQFFVDLSIKSFKNGGYGLWLFFECQSDLVAGFAGLLDFFQEAPSLIFGTKPQLWGRDYATEAALAVLRYAFETLGSDRVLADVDEANAASIRVLEKLGMSPNRRAIVNKRPLLYYEIRDRP</sequence>
<gene>
    <name evidence="2" type="ORF">NIES593_21915</name>
</gene>
<dbReference type="InterPro" id="IPR016181">
    <property type="entry name" value="Acyl_CoA_acyltransferase"/>
</dbReference>
<dbReference type="STRING" id="1921803.NIES593_21915"/>
<dbReference type="InterPro" id="IPR051531">
    <property type="entry name" value="N-acetyltransferase"/>
</dbReference>
<dbReference type="Pfam" id="PF13302">
    <property type="entry name" value="Acetyltransf_3"/>
    <property type="match status" value="1"/>
</dbReference>
<proteinExistence type="predicted"/>